<keyword evidence="1" id="KW-0812">Transmembrane</keyword>
<sequence length="123" mass="14533">MQNSGYDFIEHPKNKISAMYLSKFQELKIFIINFTELSRDALHIHLGLLLFLVVAFFHHRQLKSKWAIWTVVIVAIAAELFDARDDLINHGLWRIGASMHDIINTIFWPLIIWLMARFRVWKG</sequence>
<feature type="transmembrane region" description="Helical" evidence="1">
    <location>
        <begin position="42"/>
        <end position="59"/>
    </location>
</feature>
<dbReference type="RefSeq" id="WP_254592181.1">
    <property type="nucleotide sequence ID" value="NZ_CADDTS010000007.1"/>
</dbReference>
<keyword evidence="1" id="KW-1133">Transmembrane helix</keyword>
<comment type="caution">
    <text evidence="2">The sequence shown here is derived from an EMBL/GenBank/DDBJ whole genome shotgun (WGS) entry which is preliminary data.</text>
</comment>
<dbReference type="Proteomes" id="UP000489961">
    <property type="component" value="Unassembled WGS sequence"/>
</dbReference>
<feature type="transmembrane region" description="Helical" evidence="1">
    <location>
        <begin position="95"/>
        <end position="116"/>
    </location>
</feature>
<gene>
    <name evidence="2" type="ORF">SFB21_0414</name>
</gene>
<dbReference type="AlphaFoldDB" id="A0A811G9R6"/>
<proteinExistence type="predicted"/>
<organism evidence="2 3">
    <name type="scientific">Acinetobacter bouvetii</name>
    <dbReference type="NCBI Taxonomy" id="202951"/>
    <lineage>
        <taxon>Bacteria</taxon>
        <taxon>Pseudomonadati</taxon>
        <taxon>Pseudomonadota</taxon>
        <taxon>Gammaproteobacteria</taxon>
        <taxon>Moraxellales</taxon>
        <taxon>Moraxellaceae</taxon>
        <taxon>Acinetobacter</taxon>
    </lineage>
</organism>
<evidence type="ECO:0000313" key="3">
    <source>
        <dbReference type="Proteomes" id="UP000489961"/>
    </source>
</evidence>
<accession>A0A811G9R6</accession>
<evidence type="ECO:0000313" key="2">
    <source>
        <dbReference type="EMBL" id="CAB1208443.1"/>
    </source>
</evidence>
<reference evidence="2 3" key="1">
    <citation type="submission" date="2020-02" db="EMBL/GenBank/DDBJ databases">
        <authorList>
            <person name="Chaudhuri R."/>
        </authorList>
    </citation>
    <scope>NUCLEOTIDE SEQUENCE [LARGE SCALE GENOMIC DNA]</scope>
    <source>
        <strain evidence="2">SFB21</strain>
    </source>
</reference>
<evidence type="ECO:0000256" key="1">
    <source>
        <dbReference type="SAM" id="Phobius"/>
    </source>
</evidence>
<protein>
    <submittedName>
        <fullName evidence="2">Uncharacterized protein</fullName>
    </submittedName>
</protein>
<keyword evidence="1" id="KW-0472">Membrane</keyword>
<feature type="transmembrane region" description="Helical" evidence="1">
    <location>
        <begin position="66"/>
        <end position="83"/>
    </location>
</feature>
<name>A0A811G9R6_9GAMM</name>
<dbReference type="EMBL" id="CADDTS010000007">
    <property type="protein sequence ID" value="CAB1208443.1"/>
    <property type="molecule type" value="Genomic_DNA"/>
</dbReference>